<comment type="subcellular location">
    <subcellularLocation>
        <location evidence="1">Cell membrane</location>
        <topology evidence="1">Multi-pass membrane protein</topology>
    </subcellularLocation>
</comment>
<dbReference type="Pfam" id="PF12704">
    <property type="entry name" value="MacB_PCD"/>
    <property type="match status" value="1"/>
</dbReference>
<evidence type="ECO:0000313" key="11">
    <source>
        <dbReference type="Proteomes" id="UP000677218"/>
    </source>
</evidence>
<keyword evidence="6" id="KW-0175">Coiled coil</keyword>
<dbReference type="InterPro" id="IPR038766">
    <property type="entry name" value="Membrane_comp_ABC_pdt"/>
</dbReference>
<gene>
    <name evidence="10" type="ORF">LCB40_06890</name>
</gene>
<reference evidence="10" key="1">
    <citation type="submission" date="2020-08" db="EMBL/GenBank/DDBJ databases">
        <title>Taxonomic study for Lactobacillus species isolated from hardwood bark.</title>
        <authorList>
            <person name="Tohno M."/>
            <person name="Tanizawa Y."/>
        </authorList>
    </citation>
    <scope>NUCLEOTIDE SEQUENCE</scope>
    <source>
        <strain evidence="10">B40</strain>
    </source>
</reference>
<dbReference type="AlphaFoldDB" id="A0A916QGE0"/>
<feature type="transmembrane region" description="Helical" evidence="7">
    <location>
        <begin position="419"/>
        <end position="444"/>
    </location>
</feature>
<dbReference type="Proteomes" id="UP000677218">
    <property type="component" value="Unassembled WGS sequence"/>
</dbReference>
<feature type="transmembrane region" description="Helical" evidence="7">
    <location>
        <begin position="721"/>
        <end position="740"/>
    </location>
</feature>
<accession>A0A916QGE0</accession>
<dbReference type="InterPro" id="IPR025857">
    <property type="entry name" value="MacB_PCD"/>
</dbReference>
<dbReference type="GO" id="GO:0005886">
    <property type="term" value="C:plasma membrane"/>
    <property type="evidence" value="ECO:0007669"/>
    <property type="project" value="UniProtKB-SubCell"/>
</dbReference>
<feature type="transmembrane region" description="Helical" evidence="7">
    <location>
        <begin position="327"/>
        <end position="348"/>
    </location>
</feature>
<feature type="transmembrane region" description="Helical" evidence="7">
    <location>
        <begin position="21"/>
        <end position="38"/>
    </location>
</feature>
<evidence type="ECO:0000259" key="8">
    <source>
        <dbReference type="Pfam" id="PF02687"/>
    </source>
</evidence>
<sequence>MQKKILIKDALQAIQHSLGRYFAIMLLMMVGAFAYTGLKITGPDMRLTGANFFNQEKLADLTVSSTWGLDQRDQKTIRQQSHVKTVEFGYYQDAEIKSSKQVLRIFSKTAKLSKYQLVKGRMPTKSNELAVSSLLADKYKLGSTISVKQHGKLRKKTFRVVGYVNSSEYLDKNDFGNTNLGNGQLAGYAVATKSAFASSTYQIARIAYQKTAHMSPYSDKYTNYVATKQKQLRRQLKQNRRHKYQTAKNQLTRSAAKLAKAKQQLSQAKALGLDNQQAAKKLAQNERKLAAKRAALKAAGYPSYTVSDRTENPGYEIYRSNSERVDVLANVFPVFLFAIALLVALTTMTRFVEEERINIGTLRALGYSKLDITFKFLLYSLSSSIIGVLIGSAAGFTFLPRQIFEAYTTNTQMPNFVTAFSWPIFLTVLLLAILATTGASLIALRQTLQERPAQLLLPKSPKAGSRILLERITPLWQHLSFNAKVTARNLFRYKTRMLMTIFGVAGCTGLLVMGFGIRDSISGIAKAQYGQYLKYDVINIQKTSGKHAKLQKVLNSKQTQNYQNINYTTMSKRLGEDNSVQTIQVLTTNKNKFDMLQLEYQGSKVKLSASGVILSQKLAQLLGAKVGSTVKLLDANQHVRKLKVAGITTMYMGHYVFMNSKVYRKVFGKAYKPNAQIIKIKGTSVNNYSRRLIKTGASQTVIQNTSNERTINSFMSSLNSVIWILIVLAVILAVIVIYNLTNINVAERLRELSTIKVLGFFDNEVTLYIYRETIILSLLGIIVGFFFGNWLHTFIIVSLPPANAMFNPVISIWTYVISGLIPGVITALLALVVHRTIRQVDMLSALASID</sequence>
<evidence type="ECO:0000256" key="1">
    <source>
        <dbReference type="ARBA" id="ARBA00004651"/>
    </source>
</evidence>
<evidence type="ECO:0000256" key="7">
    <source>
        <dbReference type="SAM" id="Phobius"/>
    </source>
</evidence>
<feature type="transmembrane region" description="Helical" evidence="7">
    <location>
        <begin position="376"/>
        <end position="399"/>
    </location>
</feature>
<evidence type="ECO:0000256" key="3">
    <source>
        <dbReference type="ARBA" id="ARBA00022692"/>
    </source>
</evidence>
<proteinExistence type="predicted"/>
<feature type="domain" description="ABC3 transporter permease C-terminal" evidence="8">
    <location>
        <begin position="330"/>
        <end position="448"/>
    </location>
</feature>
<keyword evidence="11" id="KW-1185">Reference proteome</keyword>
<protein>
    <submittedName>
        <fullName evidence="10">Antimicrobial peptide ABC transporter permease protein</fullName>
    </submittedName>
</protein>
<feature type="coiled-coil region" evidence="6">
    <location>
        <begin position="244"/>
        <end position="295"/>
    </location>
</feature>
<dbReference type="InterPro" id="IPR003838">
    <property type="entry name" value="ABC3_permease_C"/>
</dbReference>
<dbReference type="RefSeq" id="WP_212780504.1">
    <property type="nucleotide sequence ID" value="NZ_BMAY01000004.1"/>
</dbReference>
<organism evidence="10 11">
    <name type="scientific">Lactobacillus corticis</name>
    <dbReference type="NCBI Taxonomy" id="2201249"/>
    <lineage>
        <taxon>Bacteria</taxon>
        <taxon>Bacillati</taxon>
        <taxon>Bacillota</taxon>
        <taxon>Bacilli</taxon>
        <taxon>Lactobacillales</taxon>
        <taxon>Lactobacillaceae</taxon>
        <taxon>Lactobacillus</taxon>
    </lineage>
</organism>
<dbReference type="PANTHER" id="PTHR30287">
    <property type="entry name" value="MEMBRANE COMPONENT OF PREDICTED ABC SUPERFAMILY METABOLITE UPTAKE TRANSPORTER"/>
    <property type="match status" value="1"/>
</dbReference>
<evidence type="ECO:0000256" key="2">
    <source>
        <dbReference type="ARBA" id="ARBA00022475"/>
    </source>
</evidence>
<name>A0A916QGE0_9LACO</name>
<feature type="transmembrane region" description="Helical" evidence="7">
    <location>
        <begin position="497"/>
        <end position="517"/>
    </location>
</feature>
<dbReference type="Pfam" id="PF02687">
    <property type="entry name" value="FtsX"/>
    <property type="match status" value="2"/>
</dbReference>
<evidence type="ECO:0000256" key="6">
    <source>
        <dbReference type="SAM" id="Coils"/>
    </source>
</evidence>
<feature type="domain" description="ABC3 transporter permease C-terminal" evidence="8">
    <location>
        <begin position="724"/>
        <end position="833"/>
    </location>
</feature>
<feature type="transmembrane region" description="Helical" evidence="7">
    <location>
        <begin position="812"/>
        <end position="833"/>
    </location>
</feature>
<evidence type="ECO:0000259" key="9">
    <source>
        <dbReference type="Pfam" id="PF12704"/>
    </source>
</evidence>
<evidence type="ECO:0000256" key="5">
    <source>
        <dbReference type="ARBA" id="ARBA00023136"/>
    </source>
</evidence>
<keyword evidence="2" id="KW-1003">Cell membrane</keyword>
<comment type="caution">
    <text evidence="10">The sequence shown here is derived from an EMBL/GenBank/DDBJ whole genome shotgun (WGS) entry which is preliminary data.</text>
</comment>
<dbReference type="EMBL" id="BMAY01000004">
    <property type="protein sequence ID" value="GFZ26809.1"/>
    <property type="molecule type" value="Genomic_DNA"/>
</dbReference>
<keyword evidence="5 7" id="KW-0472">Membrane</keyword>
<feature type="transmembrane region" description="Helical" evidence="7">
    <location>
        <begin position="774"/>
        <end position="792"/>
    </location>
</feature>
<keyword evidence="4 7" id="KW-1133">Transmembrane helix</keyword>
<evidence type="ECO:0000256" key="4">
    <source>
        <dbReference type="ARBA" id="ARBA00022989"/>
    </source>
</evidence>
<feature type="domain" description="MacB-like periplasmic core" evidence="9">
    <location>
        <begin position="497"/>
        <end position="665"/>
    </location>
</feature>
<dbReference type="PANTHER" id="PTHR30287:SF1">
    <property type="entry name" value="INNER MEMBRANE PROTEIN"/>
    <property type="match status" value="1"/>
</dbReference>
<keyword evidence="3 7" id="KW-0812">Transmembrane</keyword>
<evidence type="ECO:0000313" key="10">
    <source>
        <dbReference type="EMBL" id="GFZ26809.1"/>
    </source>
</evidence>